<comment type="caution">
    <text evidence="3">The sequence shown here is derived from an EMBL/GenBank/DDBJ whole genome shotgun (WGS) entry which is preliminary data.</text>
</comment>
<gene>
    <name evidence="3" type="ORF">L596_014393</name>
</gene>
<reference evidence="3 4" key="2">
    <citation type="journal article" date="2019" name="G3 (Bethesda)">
        <title>Hybrid Assembly of the Genome of the Entomopathogenic Nematode Steinernema carpocapsae Identifies the X-Chromosome.</title>
        <authorList>
            <person name="Serra L."/>
            <person name="Macchietto M."/>
            <person name="Macias-Munoz A."/>
            <person name="McGill C.J."/>
            <person name="Rodriguez I.M."/>
            <person name="Rodriguez B."/>
            <person name="Murad R."/>
            <person name="Mortazavi A."/>
        </authorList>
    </citation>
    <scope>NUCLEOTIDE SEQUENCE [LARGE SCALE GENOMIC DNA]</scope>
    <source>
        <strain evidence="3 4">ALL</strain>
    </source>
</reference>
<reference evidence="3 4" key="1">
    <citation type="journal article" date="2015" name="Genome Biol.">
        <title>Comparative genomics of Steinernema reveals deeply conserved gene regulatory networks.</title>
        <authorList>
            <person name="Dillman A.R."/>
            <person name="Macchietto M."/>
            <person name="Porter C.F."/>
            <person name="Rogers A."/>
            <person name="Williams B."/>
            <person name="Antoshechkin I."/>
            <person name="Lee M.M."/>
            <person name="Goodwin Z."/>
            <person name="Lu X."/>
            <person name="Lewis E.E."/>
            <person name="Goodrich-Blair H."/>
            <person name="Stock S.P."/>
            <person name="Adams B.J."/>
            <person name="Sternberg P.W."/>
            <person name="Mortazavi A."/>
        </authorList>
    </citation>
    <scope>NUCLEOTIDE SEQUENCE [LARGE SCALE GENOMIC DNA]</scope>
    <source>
        <strain evidence="3 4">ALL</strain>
    </source>
</reference>
<proteinExistence type="predicted"/>
<keyword evidence="2" id="KW-0812">Transmembrane</keyword>
<feature type="transmembrane region" description="Helical" evidence="2">
    <location>
        <begin position="389"/>
        <end position="414"/>
    </location>
</feature>
<feature type="transmembrane region" description="Helical" evidence="2">
    <location>
        <begin position="319"/>
        <end position="341"/>
    </location>
</feature>
<dbReference type="OrthoDB" id="10644187at2759"/>
<feature type="region of interest" description="Disordered" evidence="1">
    <location>
        <begin position="557"/>
        <end position="697"/>
    </location>
</feature>
<evidence type="ECO:0000256" key="2">
    <source>
        <dbReference type="SAM" id="Phobius"/>
    </source>
</evidence>
<feature type="region of interest" description="Disordered" evidence="1">
    <location>
        <begin position="512"/>
        <end position="545"/>
    </location>
</feature>
<feature type="compositionally biased region" description="Basic and acidic residues" evidence="1">
    <location>
        <begin position="659"/>
        <end position="683"/>
    </location>
</feature>
<accession>A0A4U5NCD6</accession>
<evidence type="ECO:0000313" key="3">
    <source>
        <dbReference type="EMBL" id="TKR80304.1"/>
    </source>
</evidence>
<feature type="compositionally biased region" description="Basic and acidic residues" evidence="1">
    <location>
        <begin position="557"/>
        <end position="617"/>
    </location>
</feature>
<feature type="transmembrane region" description="Helical" evidence="2">
    <location>
        <begin position="126"/>
        <end position="148"/>
    </location>
</feature>
<feature type="transmembrane region" description="Helical" evidence="2">
    <location>
        <begin position="160"/>
        <end position="182"/>
    </location>
</feature>
<name>A0A4U5NCD6_STECR</name>
<feature type="transmembrane region" description="Helical" evidence="2">
    <location>
        <begin position="353"/>
        <end position="377"/>
    </location>
</feature>
<dbReference type="Proteomes" id="UP000298663">
    <property type="component" value="Unassembled WGS sequence"/>
</dbReference>
<feature type="transmembrane region" description="Helical" evidence="2">
    <location>
        <begin position="7"/>
        <end position="29"/>
    </location>
</feature>
<keyword evidence="2" id="KW-0472">Membrane</keyword>
<evidence type="ECO:0000256" key="1">
    <source>
        <dbReference type="SAM" id="MobiDB-lite"/>
    </source>
</evidence>
<feature type="transmembrane region" description="Helical" evidence="2">
    <location>
        <begin position="225"/>
        <end position="242"/>
    </location>
</feature>
<dbReference type="STRING" id="34508.A0A4U5NCD6"/>
<dbReference type="EMBL" id="AZBU02000004">
    <property type="protein sequence ID" value="TKR80304.1"/>
    <property type="molecule type" value="Genomic_DNA"/>
</dbReference>
<keyword evidence="2" id="KW-1133">Transmembrane helix</keyword>
<protein>
    <submittedName>
        <fullName evidence="3">Uncharacterized protein</fullName>
    </submittedName>
</protein>
<organism evidence="3 4">
    <name type="scientific">Steinernema carpocapsae</name>
    <name type="common">Entomopathogenic nematode</name>
    <dbReference type="NCBI Taxonomy" id="34508"/>
    <lineage>
        <taxon>Eukaryota</taxon>
        <taxon>Metazoa</taxon>
        <taxon>Ecdysozoa</taxon>
        <taxon>Nematoda</taxon>
        <taxon>Chromadorea</taxon>
        <taxon>Rhabditida</taxon>
        <taxon>Tylenchina</taxon>
        <taxon>Panagrolaimomorpha</taxon>
        <taxon>Strongyloidoidea</taxon>
        <taxon>Steinernematidae</taxon>
        <taxon>Steinernema</taxon>
    </lineage>
</organism>
<sequence>MVSRLKVNLAFVESPYGITLILLTVAPSIRPFMGSFVLYRRQSVPATDSWLKKQLACHPRLTRELCSPYPEFRTLSSDYSPNSYNEGNGDCDRYDFTRGWRNEIISPTQAALFMLSYPRPMEAQTFVILVQVFAFFLSFHVVLAEILTSSVINRLSQKKLFIGHITFAVLFFICAVIETVYAASCAKINSTLCGIPSGYFLPTFDELMAGCACPLVANRVYAATAFFWIFFLVHLALAYFVVRKMKFTESCCHGELFNFDLITKTRVYGKALLISLVLQFIFLWVASFFKSDGSVLIVDSNPVSGFLIGFPQWYRGATFAVLVTFFTFWIIFEFMFVEFLIGDLYSHVTLFTARIIHGVFAFLMVTLTAFGIGYVAFSYGYGSCDYVTFGFRAVGILVMSLVMIINHALLVWFVRELYEPLQPRGHHLESRSADLSIRVEGDMKPVKSVQEERHIREQDVREVIVRTVEEHLEREESGEEAVVRQKYVQKKEQKPRRSVHYDEVIEVHVGELNEVEERTEEPTHYDEVPGNYSENEEKAEESVVKAEVKVEIEEAELEQMHESQEENKQEEIQNQSEEKESEAHEPRDESKQPEDHKEHVHVETAEVHRNDEPHEKLEEEAEEEPEQPSETVKPSTPEIHYDEVPGNHAQCEEREEEVDPHTVEPKTEADIPKEDELKTEKAFKPTSPTPTKREKVPKIQIQYEGDDDCHSCCSVEEVRHV</sequence>
<feature type="compositionally biased region" description="Acidic residues" evidence="1">
    <location>
        <begin position="618"/>
        <end position="627"/>
    </location>
</feature>
<evidence type="ECO:0000313" key="4">
    <source>
        <dbReference type="Proteomes" id="UP000298663"/>
    </source>
</evidence>
<keyword evidence="4" id="KW-1185">Reference proteome</keyword>
<feature type="transmembrane region" description="Helical" evidence="2">
    <location>
        <begin position="271"/>
        <end position="289"/>
    </location>
</feature>
<dbReference type="AlphaFoldDB" id="A0A4U5NCD6"/>